<comment type="caution">
    <text evidence="1">The sequence shown here is derived from an EMBL/GenBank/DDBJ whole genome shotgun (WGS) entry which is preliminary data.</text>
</comment>
<dbReference type="AlphaFoldDB" id="A0A6F9XIQ3"/>
<name>A0A6F9XIQ3_9LACO</name>
<organism evidence="1">
    <name type="scientific">Ligilactobacillus agilis</name>
    <dbReference type="NCBI Taxonomy" id="1601"/>
    <lineage>
        <taxon>Bacteria</taxon>
        <taxon>Bacillati</taxon>
        <taxon>Bacillota</taxon>
        <taxon>Bacilli</taxon>
        <taxon>Lactobacillales</taxon>
        <taxon>Lactobacillaceae</taxon>
        <taxon>Ligilactobacillus</taxon>
    </lineage>
</organism>
<accession>A0A6F9XIQ3</accession>
<dbReference type="EMBL" id="BLAM01000017">
    <property type="protein sequence ID" value="GET05087.1"/>
    <property type="molecule type" value="Genomic_DNA"/>
</dbReference>
<protein>
    <submittedName>
        <fullName evidence="1">Uncharacterized protein</fullName>
    </submittedName>
</protein>
<proteinExistence type="predicted"/>
<reference evidence="1" key="1">
    <citation type="submission" date="2019-10" db="EMBL/GenBank/DDBJ databases">
        <title>Lactobacillus agilis SY212 Whole Genome Sequencing Project.</title>
        <authorList>
            <person name="Suzuki S."/>
            <person name="Endo A."/>
            <person name="Maeno S."/>
            <person name="Shiwa Y."/>
            <person name="Matsutani M."/>
            <person name="Kajikawa A."/>
        </authorList>
    </citation>
    <scope>NUCLEOTIDE SEQUENCE</scope>
    <source>
        <strain evidence="1">SY212</strain>
    </source>
</reference>
<sequence length="82" mass="9647">MSFQALKNFIKQSIPFLERRCQTKSDWKIQRQVEDDWWYWFPVVMGVSTREEMDKANAVQIQILNEVAKKKQQLLGGVSVDG</sequence>
<dbReference type="Proteomes" id="UP000494265">
    <property type="component" value="Unassembled WGS sequence"/>
</dbReference>
<gene>
    <name evidence="1" type="ORF">SY212_01170</name>
</gene>
<evidence type="ECO:0000313" key="1">
    <source>
        <dbReference type="EMBL" id="GET05087.1"/>
    </source>
</evidence>